<evidence type="ECO:0000313" key="2">
    <source>
        <dbReference type="EMBL" id="KAK2549459.1"/>
    </source>
</evidence>
<reference evidence="2" key="2">
    <citation type="journal article" date="2023" name="Science">
        <title>Genomic signatures of disease resistance in endangered staghorn corals.</title>
        <authorList>
            <person name="Vollmer S.V."/>
            <person name="Selwyn J.D."/>
            <person name="Despard B.A."/>
            <person name="Roesel C.L."/>
        </authorList>
    </citation>
    <scope>NUCLEOTIDE SEQUENCE</scope>
    <source>
        <strain evidence="2">K2</strain>
    </source>
</reference>
<gene>
    <name evidence="2" type="ORF">P5673_030137</name>
</gene>
<evidence type="ECO:0000256" key="1">
    <source>
        <dbReference type="SAM" id="MobiDB-lite"/>
    </source>
</evidence>
<name>A0AAD9PV12_ACRCE</name>
<evidence type="ECO:0000313" key="3">
    <source>
        <dbReference type="Proteomes" id="UP001249851"/>
    </source>
</evidence>
<protein>
    <submittedName>
        <fullName evidence="2">Uncharacterized protein</fullName>
    </submittedName>
</protein>
<dbReference type="Proteomes" id="UP001249851">
    <property type="component" value="Unassembled WGS sequence"/>
</dbReference>
<keyword evidence="3" id="KW-1185">Reference proteome</keyword>
<proteinExistence type="predicted"/>
<dbReference type="EMBL" id="JARQWQ010000126">
    <property type="protein sequence ID" value="KAK2549459.1"/>
    <property type="molecule type" value="Genomic_DNA"/>
</dbReference>
<sequence>MKPESRSKEWRAATVVTQHASPRSYLVDVGGRRFGRNRVVLRTDSSRSHDGFWKRYANTIPQPEPDPGNAHVVPILQASTHMTSTAEDHHPDPQAPQGNSTQGVLPSFGSADAKDSAQYITRSG</sequence>
<accession>A0AAD9PV12</accession>
<organism evidence="2 3">
    <name type="scientific">Acropora cervicornis</name>
    <name type="common">Staghorn coral</name>
    <dbReference type="NCBI Taxonomy" id="6130"/>
    <lineage>
        <taxon>Eukaryota</taxon>
        <taxon>Metazoa</taxon>
        <taxon>Cnidaria</taxon>
        <taxon>Anthozoa</taxon>
        <taxon>Hexacorallia</taxon>
        <taxon>Scleractinia</taxon>
        <taxon>Astrocoeniina</taxon>
        <taxon>Acroporidae</taxon>
        <taxon>Acropora</taxon>
    </lineage>
</organism>
<dbReference type="AlphaFoldDB" id="A0AAD9PV12"/>
<reference evidence="2" key="1">
    <citation type="journal article" date="2023" name="G3 (Bethesda)">
        <title>Whole genome assembly and annotation of the endangered Caribbean coral Acropora cervicornis.</title>
        <authorList>
            <person name="Selwyn J.D."/>
            <person name="Vollmer S.V."/>
        </authorList>
    </citation>
    <scope>NUCLEOTIDE SEQUENCE</scope>
    <source>
        <strain evidence="2">K2</strain>
    </source>
</reference>
<feature type="region of interest" description="Disordered" evidence="1">
    <location>
        <begin position="78"/>
        <end position="124"/>
    </location>
</feature>
<comment type="caution">
    <text evidence="2">The sequence shown here is derived from an EMBL/GenBank/DDBJ whole genome shotgun (WGS) entry which is preliminary data.</text>
</comment>